<keyword evidence="1" id="KW-0812">Transmembrane</keyword>
<proteinExistence type="predicted"/>
<evidence type="ECO:0000256" key="1">
    <source>
        <dbReference type="SAM" id="Phobius"/>
    </source>
</evidence>
<evidence type="ECO:0000313" key="3">
    <source>
        <dbReference type="Proteomes" id="UP000800200"/>
    </source>
</evidence>
<name>A0A6A6D960_9PEZI</name>
<protein>
    <submittedName>
        <fullName evidence="2">Uncharacterized protein</fullName>
    </submittedName>
</protein>
<dbReference type="OrthoDB" id="5428890at2759"/>
<keyword evidence="3" id="KW-1185">Reference proteome</keyword>
<dbReference type="Proteomes" id="UP000800200">
    <property type="component" value="Unassembled WGS sequence"/>
</dbReference>
<dbReference type="EMBL" id="ML994719">
    <property type="protein sequence ID" value="KAF2175967.1"/>
    <property type="molecule type" value="Genomic_DNA"/>
</dbReference>
<keyword evidence="1" id="KW-0472">Membrane</keyword>
<feature type="transmembrane region" description="Helical" evidence="1">
    <location>
        <begin position="325"/>
        <end position="346"/>
    </location>
</feature>
<accession>A0A6A6D960</accession>
<dbReference type="AlphaFoldDB" id="A0A6A6D960"/>
<sequence length="359" mass="41016">MGLNLNLRDARGAPADDSNRLGHLEGGAKATFFARLWGGITLNNHDEPFFRHYTQCCNLARSSRHAHLVASRNNNDVLDVVDEVKTGTAREEVIQRLVAFMHSKGNYDAGDDVITAECILALAMRTWLMCNLGSLGGEVNIDQRQLRWERGSIQSLLKDAFPVEYKVKERVRLDRSFKALNLEALASIEVLWTDNLLDHLLLHDPSDDGRPFRVLLFHHTRFLEYHRKSDIFPPGFIAETTKTLALLLPGYDKATRQWFNKERKRNKGLDETACMCGFLDADQRSIDSFVFWRDRLAILKQAYDESEPRTVLQWWKDGRNSVQWATFWVAVLVLALTVFLGVVQVVEGGLQVYKAYHPS</sequence>
<keyword evidence="1" id="KW-1133">Transmembrane helix</keyword>
<gene>
    <name evidence="2" type="ORF">K469DRAFT_701286</name>
</gene>
<reference evidence="2" key="1">
    <citation type="journal article" date="2020" name="Stud. Mycol.">
        <title>101 Dothideomycetes genomes: a test case for predicting lifestyles and emergence of pathogens.</title>
        <authorList>
            <person name="Haridas S."/>
            <person name="Albert R."/>
            <person name="Binder M."/>
            <person name="Bloem J."/>
            <person name="Labutti K."/>
            <person name="Salamov A."/>
            <person name="Andreopoulos B."/>
            <person name="Baker S."/>
            <person name="Barry K."/>
            <person name="Bills G."/>
            <person name="Bluhm B."/>
            <person name="Cannon C."/>
            <person name="Castanera R."/>
            <person name="Culley D."/>
            <person name="Daum C."/>
            <person name="Ezra D."/>
            <person name="Gonzalez J."/>
            <person name="Henrissat B."/>
            <person name="Kuo A."/>
            <person name="Liang C."/>
            <person name="Lipzen A."/>
            <person name="Lutzoni F."/>
            <person name="Magnuson J."/>
            <person name="Mondo S."/>
            <person name="Nolan M."/>
            <person name="Ohm R."/>
            <person name="Pangilinan J."/>
            <person name="Park H.-J."/>
            <person name="Ramirez L."/>
            <person name="Alfaro M."/>
            <person name="Sun H."/>
            <person name="Tritt A."/>
            <person name="Yoshinaga Y."/>
            <person name="Zwiers L.-H."/>
            <person name="Turgeon B."/>
            <person name="Goodwin S."/>
            <person name="Spatafora J."/>
            <person name="Crous P."/>
            <person name="Grigoriev I."/>
        </authorList>
    </citation>
    <scope>NUCLEOTIDE SEQUENCE</scope>
    <source>
        <strain evidence="2">CBS 207.26</strain>
    </source>
</reference>
<organism evidence="2 3">
    <name type="scientific">Zopfia rhizophila CBS 207.26</name>
    <dbReference type="NCBI Taxonomy" id="1314779"/>
    <lineage>
        <taxon>Eukaryota</taxon>
        <taxon>Fungi</taxon>
        <taxon>Dikarya</taxon>
        <taxon>Ascomycota</taxon>
        <taxon>Pezizomycotina</taxon>
        <taxon>Dothideomycetes</taxon>
        <taxon>Dothideomycetes incertae sedis</taxon>
        <taxon>Zopfiaceae</taxon>
        <taxon>Zopfia</taxon>
    </lineage>
</organism>
<evidence type="ECO:0000313" key="2">
    <source>
        <dbReference type="EMBL" id="KAF2175967.1"/>
    </source>
</evidence>